<dbReference type="GO" id="GO:0009423">
    <property type="term" value="P:chorismate biosynthetic process"/>
    <property type="evidence" value="ECO:0007669"/>
    <property type="project" value="UniProtKB-UniRule"/>
</dbReference>
<dbReference type="InterPro" id="IPR001986">
    <property type="entry name" value="Enolpyruvate_Tfrase_dom"/>
</dbReference>
<evidence type="ECO:0000259" key="8">
    <source>
        <dbReference type="Pfam" id="PF00275"/>
    </source>
</evidence>
<feature type="binding site" evidence="7">
    <location>
        <position position="427"/>
    </location>
    <ligand>
        <name>phosphoenolpyruvate</name>
        <dbReference type="ChEBI" id="CHEBI:58702"/>
    </ligand>
</feature>
<dbReference type="SUPFAM" id="SSF55205">
    <property type="entry name" value="EPT/RTPC-like"/>
    <property type="match status" value="1"/>
</dbReference>
<dbReference type="PROSITE" id="PS00104">
    <property type="entry name" value="EPSP_SYNTHASE_1"/>
    <property type="match status" value="1"/>
</dbReference>
<feature type="binding site" evidence="7">
    <location>
        <position position="99"/>
    </location>
    <ligand>
        <name>3-phosphoshikimate</name>
        <dbReference type="ChEBI" id="CHEBI:145989"/>
    </ligand>
</feature>
<dbReference type="GO" id="GO:0009073">
    <property type="term" value="P:aromatic amino acid family biosynthetic process"/>
    <property type="evidence" value="ECO:0007669"/>
    <property type="project" value="UniProtKB-KW"/>
</dbReference>
<dbReference type="HAMAP" id="MF_00210">
    <property type="entry name" value="EPSP_synth"/>
    <property type="match status" value="1"/>
</dbReference>
<evidence type="ECO:0000256" key="7">
    <source>
        <dbReference type="HAMAP-Rule" id="MF_00210"/>
    </source>
</evidence>
<feature type="binding site" evidence="7">
    <location>
        <position position="245"/>
    </location>
    <ligand>
        <name>3-phosphoshikimate</name>
        <dbReference type="ChEBI" id="CHEBI:145989"/>
    </ligand>
</feature>
<feature type="active site" description="Proton acceptor" evidence="7">
    <location>
        <position position="396"/>
    </location>
</feature>
<feature type="binding site" evidence="7">
    <location>
        <position position="196"/>
    </location>
    <ligand>
        <name>phosphoenolpyruvate</name>
        <dbReference type="ChEBI" id="CHEBI:58702"/>
    </ligand>
</feature>
<feature type="binding site" evidence="7">
    <location>
        <position position="247"/>
    </location>
    <ligand>
        <name>phosphoenolpyruvate</name>
        <dbReference type="ChEBI" id="CHEBI:58702"/>
    </ligand>
</feature>
<evidence type="ECO:0000313" key="10">
    <source>
        <dbReference type="Proteomes" id="UP000543419"/>
    </source>
</evidence>
<evidence type="ECO:0000313" key="9">
    <source>
        <dbReference type="EMBL" id="NMM98229.1"/>
    </source>
</evidence>
<evidence type="ECO:0000256" key="6">
    <source>
        <dbReference type="ARBA" id="ARBA00044633"/>
    </source>
</evidence>
<dbReference type="Pfam" id="PF00275">
    <property type="entry name" value="EPSP_synthase"/>
    <property type="match status" value="1"/>
</dbReference>
<evidence type="ECO:0000256" key="4">
    <source>
        <dbReference type="ARBA" id="ARBA00022679"/>
    </source>
</evidence>
<feature type="binding site" evidence="7">
    <location>
        <position position="246"/>
    </location>
    <ligand>
        <name>3-phosphoshikimate</name>
        <dbReference type="ChEBI" id="CHEBI:145989"/>
    </ligand>
</feature>
<proteinExistence type="inferred from homology"/>
<keyword evidence="7" id="KW-0963">Cytoplasm</keyword>
<dbReference type="InterPro" id="IPR036968">
    <property type="entry name" value="Enolpyruvate_Tfrase_sf"/>
</dbReference>
<feature type="binding site" evidence="7">
    <location>
        <position position="274"/>
    </location>
    <ligand>
        <name>3-phosphoshikimate</name>
        <dbReference type="ChEBI" id="CHEBI:145989"/>
    </ligand>
</feature>
<comment type="subcellular location">
    <subcellularLocation>
        <location evidence="7">Cytoplasm</location>
    </subcellularLocation>
</comment>
<dbReference type="GO" id="GO:0008652">
    <property type="term" value="P:amino acid biosynthetic process"/>
    <property type="evidence" value="ECO:0007669"/>
    <property type="project" value="UniProtKB-KW"/>
</dbReference>
<sequence>MAYAFAGHTIHHGCEIIGDNQPILIQRLIVPLAPAETFNHSHAHNHSAKADAWPPFFTETDTIKHMSETNNLQLWPAPTANGPLDATVTIPGSKSLSNRYLILAALGSQPVTLVGLLRSRDTELMMGALASLGVRCDIDPDNETTVTVTPPAGGRFQGNGNVYCGLAGTVMRFVPGLALFADGPVHFDGDEQAYARPMKPVLDGLEQLGATVDYHGEIGRLPFTITPPTVLPADRVQVSIDSSGSSQFISGLLLIGSRLPGGLTLQHTGEKTPSLPHIRMTVADVNGAGGHALADEDSRVWKVKPGALQLPERVVVEPDLSNAAPFLGAALIAGGTVRVPHWPVETTQPGGLLPGYLERMGAKVAFPEQDGIRYCEVTSDGSIHGLDDFDLTAAGEIAPSLAAILVFADKPTSMIGIGHLRGHETNRLEALVTEIRRIGGAARELPDGIAFTPVPRASLHGAVMESYADHRMATFAAMIGLAVPGIQIVNVATTRKTLPDFVGMWNGMLGK</sequence>
<feature type="binding site" evidence="7">
    <location>
        <position position="168"/>
    </location>
    <ligand>
        <name>phosphoenolpyruvate</name>
        <dbReference type="ChEBI" id="CHEBI:58702"/>
    </ligand>
</feature>
<dbReference type="AlphaFoldDB" id="A0A7Y0EXK3"/>
<keyword evidence="4 7" id="KW-0808">Transferase</keyword>
<comment type="catalytic activity">
    <reaction evidence="6">
        <text>3-phosphoshikimate + phosphoenolpyruvate = 5-O-(1-carboxyvinyl)-3-phosphoshikimate + phosphate</text>
        <dbReference type="Rhea" id="RHEA:21256"/>
        <dbReference type="ChEBI" id="CHEBI:43474"/>
        <dbReference type="ChEBI" id="CHEBI:57701"/>
        <dbReference type="ChEBI" id="CHEBI:58702"/>
        <dbReference type="ChEBI" id="CHEBI:145989"/>
        <dbReference type="EC" id="2.5.1.19"/>
    </reaction>
    <physiologicalReaction direction="left-to-right" evidence="6">
        <dbReference type="Rhea" id="RHEA:21257"/>
    </physiologicalReaction>
</comment>
<dbReference type="EC" id="2.5.1.19" evidence="7"/>
<dbReference type="UniPathway" id="UPA00053">
    <property type="reaction ID" value="UER00089"/>
</dbReference>
<evidence type="ECO:0000256" key="3">
    <source>
        <dbReference type="ARBA" id="ARBA00022605"/>
    </source>
</evidence>
<feature type="binding site" evidence="7">
    <location>
        <position position="94"/>
    </location>
    <ligand>
        <name>3-phosphoshikimate</name>
        <dbReference type="ChEBI" id="CHEBI:145989"/>
    </ligand>
</feature>
<comment type="function">
    <text evidence="7">Catalyzes the transfer of the enolpyruvyl moiety of phosphoenolpyruvate (PEP) to the 5-hydroxyl of shikimate-3-phosphate (S3P) to produce enolpyruvyl shikimate-3-phosphate and inorganic phosphate.</text>
</comment>
<organism evidence="9 10">
    <name type="scientific">Bifidobacterium olomucense</name>
    <dbReference type="NCBI Taxonomy" id="2675324"/>
    <lineage>
        <taxon>Bacteria</taxon>
        <taxon>Bacillati</taxon>
        <taxon>Actinomycetota</taxon>
        <taxon>Actinomycetes</taxon>
        <taxon>Bifidobacteriales</taxon>
        <taxon>Bifidobacteriaceae</taxon>
        <taxon>Bifidobacterium</taxon>
    </lineage>
</organism>
<dbReference type="InterPro" id="IPR023193">
    <property type="entry name" value="EPSP_synthase_CS"/>
</dbReference>
<dbReference type="NCBIfam" id="TIGR01356">
    <property type="entry name" value="aroA"/>
    <property type="match status" value="1"/>
</dbReference>
<comment type="caution">
    <text evidence="7">Lacks conserved residue(s) required for the propagation of feature annotation.</text>
</comment>
<feature type="binding site" evidence="7">
    <location>
        <position position="94"/>
    </location>
    <ligand>
        <name>phosphoenolpyruvate</name>
        <dbReference type="ChEBI" id="CHEBI:58702"/>
    </ligand>
</feature>
<dbReference type="Proteomes" id="UP000543419">
    <property type="component" value="Unassembled WGS sequence"/>
</dbReference>
<dbReference type="PANTHER" id="PTHR21090:SF5">
    <property type="entry name" value="PENTAFUNCTIONAL AROM POLYPEPTIDE"/>
    <property type="match status" value="1"/>
</dbReference>
<protein>
    <recommendedName>
        <fullName evidence="7">3-phosphoshikimate 1-carboxyvinyltransferase</fullName>
        <ecNumber evidence="7">2.5.1.19</ecNumber>
    </recommendedName>
    <alternativeName>
        <fullName evidence="7">5-enolpyruvylshikimate-3-phosphate synthase</fullName>
        <shortName evidence="7">EPSP synthase</shortName>
        <shortName evidence="7">EPSPS</shortName>
    </alternativeName>
</protein>
<dbReference type="GO" id="GO:0005737">
    <property type="term" value="C:cytoplasm"/>
    <property type="evidence" value="ECO:0007669"/>
    <property type="project" value="UniProtKB-SubCell"/>
</dbReference>
<comment type="pathway">
    <text evidence="1 7">Metabolic intermediate biosynthesis; chorismate biosynthesis; chorismate from D-erythrose 4-phosphate and phosphoenolpyruvate: step 6/7.</text>
</comment>
<dbReference type="PANTHER" id="PTHR21090">
    <property type="entry name" value="AROM/DEHYDROQUINATE SYNTHASE"/>
    <property type="match status" value="1"/>
</dbReference>
<feature type="binding site" evidence="7">
    <location>
        <position position="247"/>
    </location>
    <ligand>
        <name>3-phosphoshikimate</name>
        <dbReference type="ChEBI" id="CHEBI:145989"/>
    </ligand>
</feature>
<feature type="binding site" evidence="7">
    <location>
        <position position="423"/>
    </location>
    <ligand>
        <name>3-phosphoshikimate</name>
        <dbReference type="ChEBI" id="CHEBI:145989"/>
    </ligand>
</feature>
<keyword evidence="3 7" id="KW-0028">Amino-acid biosynthesis</keyword>
<dbReference type="EMBL" id="JAAIIG010000004">
    <property type="protein sequence ID" value="NMM98229.1"/>
    <property type="molecule type" value="Genomic_DNA"/>
</dbReference>
<dbReference type="CDD" id="cd01556">
    <property type="entry name" value="EPSP_synthase"/>
    <property type="match status" value="1"/>
</dbReference>
<dbReference type="Gene3D" id="3.65.10.10">
    <property type="entry name" value="Enolpyruvate transferase domain"/>
    <property type="match status" value="2"/>
</dbReference>
<gene>
    <name evidence="7" type="primary">aroA</name>
    <name evidence="9" type="ORF">G1C97_1178</name>
</gene>
<feature type="binding site" evidence="7">
    <location>
        <position position="396"/>
    </location>
    <ligand>
        <name>3-phosphoshikimate</name>
        <dbReference type="ChEBI" id="CHEBI:145989"/>
    </ligand>
</feature>
<feature type="binding site" evidence="7">
    <location>
        <position position="95"/>
    </location>
    <ligand>
        <name>3-phosphoshikimate</name>
        <dbReference type="ChEBI" id="CHEBI:145989"/>
    </ligand>
</feature>
<evidence type="ECO:0000256" key="2">
    <source>
        <dbReference type="ARBA" id="ARBA00009948"/>
    </source>
</evidence>
<reference evidence="9 10" key="1">
    <citation type="submission" date="2020-02" db="EMBL/GenBank/DDBJ databases">
        <title>Characterization of phylogenetic diversity of novel bifidobacterial species isolated in Czech ZOOs.</title>
        <authorList>
            <person name="Lugli G.A."/>
            <person name="Vera N.B."/>
            <person name="Ventura M."/>
        </authorList>
    </citation>
    <scope>NUCLEOTIDE SEQUENCE [LARGE SCALE GENOMIC DNA]</scope>
    <source>
        <strain evidence="9 10">DSM 109959</strain>
    </source>
</reference>
<dbReference type="InterPro" id="IPR006264">
    <property type="entry name" value="EPSP_synthase"/>
</dbReference>
<feature type="domain" description="Enolpyruvate transferase" evidence="8">
    <location>
        <begin position="80"/>
        <end position="503"/>
    </location>
</feature>
<comment type="similarity">
    <text evidence="2 7">Belongs to the EPSP synthase family.</text>
</comment>
<dbReference type="GO" id="GO:0003866">
    <property type="term" value="F:3-phosphoshikimate 1-carboxyvinyltransferase activity"/>
    <property type="evidence" value="ECO:0007669"/>
    <property type="project" value="UniProtKB-UniRule"/>
</dbReference>
<evidence type="ECO:0000256" key="1">
    <source>
        <dbReference type="ARBA" id="ARBA00004811"/>
    </source>
</evidence>
<comment type="subunit">
    <text evidence="7">Monomer.</text>
</comment>
<comment type="caution">
    <text evidence="9">The sequence shown here is derived from an EMBL/GenBank/DDBJ whole genome shotgun (WGS) entry which is preliminary data.</text>
</comment>
<feature type="binding site" evidence="7">
    <location>
        <position position="471"/>
    </location>
    <ligand>
        <name>phosphoenolpyruvate</name>
        <dbReference type="ChEBI" id="CHEBI:58702"/>
    </ligand>
</feature>
<feature type="binding site" evidence="7">
    <location>
        <position position="496"/>
    </location>
    <ligand>
        <name>phosphoenolpyruvate</name>
        <dbReference type="ChEBI" id="CHEBI:58702"/>
    </ligand>
</feature>
<dbReference type="PROSITE" id="PS00885">
    <property type="entry name" value="EPSP_SYNTHASE_2"/>
    <property type="match status" value="1"/>
</dbReference>
<keyword evidence="10" id="KW-1185">Reference proteome</keyword>
<dbReference type="InterPro" id="IPR013792">
    <property type="entry name" value="RNA3'P_cycl/enolpyr_Trfase_a/b"/>
</dbReference>
<accession>A0A7Y0EXK3</accession>
<evidence type="ECO:0000256" key="5">
    <source>
        <dbReference type="ARBA" id="ARBA00023141"/>
    </source>
</evidence>
<keyword evidence="5 7" id="KW-0057">Aromatic amino acid biosynthesis</keyword>
<name>A0A7Y0EXK3_9BIFI</name>